<gene>
    <name evidence="1" type="ORF">LSALG_LOCUS29564</name>
</gene>
<dbReference type="PANTHER" id="PTHR45763:SF36">
    <property type="entry name" value="AB HYDROLASE-1 DOMAIN-CONTAINING PROTEIN"/>
    <property type="match status" value="1"/>
</dbReference>
<proteinExistence type="predicted"/>
<protein>
    <submittedName>
        <fullName evidence="1">Uncharacterized protein</fullName>
    </submittedName>
</protein>
<reference evidence="1" key="1">
    <citation type="submission" date="2023-04" db="EMBL/GenBank/DDBJ databases">
        <authorList>
            <person name="Vijverberg K."/>
            <person name="Xiong W."/>
            <person name="Schranz E."/>
        </authorList>
    </citation>
    <scope>NUCLEOTIDE SEQUENCE</scope>
</reference>
<dbReference type="InterPro" id="IPR029058">
    <property type="entry name" value="AB_hydrolase_fold"/>
</dbReference>
<evidence type="ECO:0000313" key="1">
    <source>
        <dbReference type="EMBL" id="CAI9290370.1"/>
    </source>
</evidence>
<name>A0AA35ZD56_LACSI</name>
<dbReference type="SUPFAM" id="SSF53474">
    <property type="entry name" value="alpha/beta-Hydrolases"/>
    <property type="match status" value="1"/>
</dbReference>
<organism evidence="1 2">
    <name type="scientific">Lactuca saligna</name>
    <name type="common">Willowleaf lettuce</name>
    <dbReference type="NCBI Taxonomy" id="75948"/>
    <lineage>
        <taxon>Eukaryota</taxon>
        <taxon>Viridiplantae</taxon>
        <taxon>Streptophyta</taxon>
        <taxon>Embryophyta</taxon>
        <taxon>Tracheophyta</taxon>
        <taxon>Spermatophyta</taxon>
        <taxon>Magnoliopsida</taxon>
        <taxon>eudicotyledons</taxon>
        <taxon>Gunneridae</taxon>
        <taxon>Pentapetalae</taxon>
        <taxon>asterids</taxon>
        <taxon>campanulids</taxon>
        <taxon>Asterales</taxon>
        <taxon>Asteraceae</taxon>
        <taxon>Cichorioideae</taxon>
        <taxon>Cichorieae</taxon>
        <taxon>Lactucinae</taxon>
        <taxon>Lactuca</taxon>
    </lineage>
</organism>
<evidence type="ECO:0000313" key="2">
    <source>
        <dbReference type="Proteomes" id="UP001177003"/>
    </source>
</evidence>
<dbReference type="EMBL" id="OX465082">
    <property type="protein sequence ID" value="CAI9290370.1"/>
    <property type="molecule type" value="Genomic_DNA"/>
</dbReference>
<sequence>MLSQEHVPKTHFKHKIFLAGRDDIFSSVFKGLYTEDIDTPTAVTDQHSNRRIFGQSISLIYRKFSIVGYSGGSIHTWAALKYIPDRIAGAFRVAPLVNPYEATMTKVETRRTWDKCM</sequence>
<accession>A0AA35ZD56</accession>
<keyword evidence="2" id="KW-1185">Reference proteome</keyword>
<dbReference type="PANTHER" id="PTHR45763">
    <property type="entry name" value="HYDROLASE, ALPHA/BETA FOLD FAMILY PROTEIN, EXPRESSED-RELATED"/>
    <property type="match status" value="1"/>
</dbReference>
<dbReference type="AlphaFoldDB" id="A0AA35ZD56"/>
<dbReference type="Proteomes" id="UP001177003">
    <property type="component" value="Chromosome 6"/>
</dbReference>